<keyword evidence="2" id="KW-1185">Reference proteome</keyword>
<dbReference type="AlphaFoldDB" id="A0A383VHZ1"/>
<reference evidence="1 2" key="1">
    <citation type="submission" date="2016-10" db="EMBL/GenBank/DDBJ databases">
        <authorList>
            <person name="Cai Z."/>
        </authorList>
    </citation>
    <scope>NUCLEOTIDE SEQUENCE [LARGE SCALE GENOMIC DNA]</scope>
</reference>
<evidence type="ECO:0000313" key="1">
    <source>
        <dbReference type="EMBL" id="SZX63986.1"/>
    </source>
</evidence>
<proteinExistence type="predicted"/>
<dbReference type="Proteomes" id="UP000256970">
    <property type="component" value="Unassembled WGS sequence"/>
</dbReference>
<evidence type="ECO:0000313" key="2">
    <source>
        <dbReference type="Proteomes" id="UP000256970"/>
    </source>
</evidence>
<accession>A0A383VHZ1</accession>
<name>A0A383VHZ1_TETOB</name>
<gene>
    <name evidence="1" type="ORF">BQ4739_LOCUS4522</name>
</gene>
<organism evidence="1 2">
    <name type="scientific">Tetradesmus obliquus</name>
    <name type="common">Green alga</name>
    <name type="synonym">Acutodesmus obliquus</name>
    <dbReference type="NCBI Taxonomy" id="3088"/>
    <lineage>
        <taxon>Eukaryota</taxon>
        <taxon>Viridiplantae</taxon>
        <taxon>Chlorophyta</taxon>
        <taxon>core chlorophytes</taxon>
        <taxon>Chlorophyceae</taxon>
        <taxon>CS clade</taxon>
        <taxon>Sphaeropleales</taxon>
        <taxon>Scenedesmaceae</taxon>
        <taxon>Tetradesmus</taxon>
    </lineage>
</organism>
<protein>
    <submittedName>
        <fullName evidence="1">Uncharacterized protein</fullName>
    </submittedName>
</protein>
<dbReference type="EMBL" id="FNXT01000363">
    <property type="protein sequence ID" value="SZX63986.1"/>
    <property type="molecule type" value="Genomic_DNA"/>
</dbReference>
<sequence length="115" mass="11998">MLISPSSPPFGSAAWRLKVECKQEAGGTVVGVYAGPVAAEVPAGFYYTFESTVSWQGVQKAVKQPCTKGAGWGYEDWFDLQPMAAGGGWDAAAWAAAGLPTAGEMLLELCVHSVA</sequence>